<accession>A0A0B1RYI6</accession>
<evidence type="ECO:0000256" key="1">
    <source>
        <dbReference type="SAM" id="Phobius"/>
    </source>
</evidence>
<dbReference type="EMBL" id="KN611910">
    <property type="protein sequence ID" value="KHJ76282.1"/>
    <property type="molecule type" value="Genomic_DNA"/>
</dbReference>
<keyword evidence="3" id="KW-1185">Reference proteome</keyword>
<evidence type="ECO:0000313" key="3">
    <source>
        <dbReference type="Proteomes" id="UP000053660"/>
    </source>
</evidence>
<dbReference type="AlphaFoldDB" id="A0A0B1RYI6"/>
<keyword evidence="1" id="KW-1133">Transmembrane helix</keyword>
<gene>
    <name evidence="2" type="ORF">OESDEN_24098</name>
</gene>
<evidence type="ECO:0000313" key="2">
    <source>
        <dbReference type="EMBL" id="KHJ76282.1"/>
    </source>
</evidence>
<proteinExistence type="predicted"/>
<keyword evidence="1" id="KW-0472">Membrane</keyword>
<dbReference type="Proteomes" id="UP000053660">
    <property type="component" value="Unassembled WGS sequence"/>
</dbReference>
<feature type="transmembrane region" description="Helical" evidence="1">
    <location>
        <begin position="29"/>
        <end position="49"/>
    </location>
</feature>
<protein>
    <submittedName>
        <fullName evidence="2">Uncharacterized protein</fullName>
    </submittedName>
</protein>
<organism evidence="2 3">
    <name type="scientific">Oesophagostomum dentatum</name>
    <name type="common">Nodular worm</name>
    <dbReference type="NCBI Taxonomy" id="61180"/>
    <lineage>
        <taxon>Eukaryota</taxon>
        <taxon>Metazoa</taxon>
        <taxon>Ecdysozoa</taxon>
        <taxon>Nematoda</taxon>
        <taxon>Chromadorea</taxon>
        <taxon>Rhabditida</taxon>
        <taxon>Rhabditina</taxon>
        <taxon>Rhabditomorpha</taxon>
        <taxon>Strongyloidea</taxon>
        <taxon>Strongylidae</taxon>
        <taxon>Oesophagostomum</taxon>
    </lineage>
</organism>
<sequence>MSAVVHRLLVRPLPSIGRGISGLLWSHSVGDVLCIAVVLVLFLVVWVLARKCRRRREGEAVLRAVRRPVVSGVLVSAPSLEDVPL</sequence>
<reference evidence="2 3" key="1">
    <citation type="submission" date="2014-03" db="EMBL/GenBank/DDBJ databases">
        <title>Draft genome of the hookworm Oesophagostomum dentatum.</title>
        <authorList>
            <person name="Mitreva M."/>
        </authorList>
    </citation>
    <scope>NUCLEOTIDE SEQUENCE [LARGE SCALE GENOMIC DNA]</scope>
    <source>
        <strain evidence="2 3">OD-Hann</strain>
    </source>
</reference>
<name>A0A0B1RYI6_OESDE</name>
<keyword evidence="1" id="KW-0812">Transmembrane</keyword>